<gene>
    <name evidence="1" type="ORF">CEXT_504751</name>
</gene>
<dbReference type="EMBL" id="BPLR01011997">
    <property type="protein sequence ID" value="GIY50604.1"/>
    <property type="molecule type" value="Genomic_DNA"/>
</dbReference>
<proteinExistence type="predicted"/>
<reference evidence="1 2" key="1">
    <citation type="submission" date="2021-06" db="EMBL/GenBank/DDBJ databases">
        <title>Caerostris extrusa draft genome.</title>
        <authorList>
            <person name="Kono N."/>
            <person name="Arakawa K."/>
        </authorList>
    </citation>
    <scope>NUCLEOTIDE SEQUENCE [LARGE SCALE GENOMIC DNA]</scope>
</reference>
<evidence type="ECO:0000313" key="1">
    <source>
        <dbReference type="EMBL" id="GIY50604.1"/>
    </source>
</evidence>
<protein>
    <submittedName>
        <fullName evidence="1">Uncharacterized protein</fullName>
    </submittedName>
</protein>
<evidence type="ECO:0000313" key="2">
    <source>
        <dbReference type="Proteomes" id="UP001054945"/>
    </source>
</evidence>
<sequence>MGLMYVSKREAREGVLAEYGQKSFRALVSISLLKSPIIKSLMKGFPENQEGKHKHQGEFITLDIEYKLGGSRIDIRNGVNISKSTEFRRHESHSGVTRREE</sequence>
<name>A0AAV4TYZ6_CAEEX</name>
<accession>A0AAV4TYZ6</accession>
<organism evidence="1 2">
    <name type="scientific">Caerostris extrusa</name>
    <name type="common">Bark spider</name>
    <name type="synonym">Caerostris bankana</name>
    <dbReference type="NCBI Taxonomy" id="172846"/>
    <lineage>
        <taxon>Eukaryota</taxon>
        <taxon>Metazoa</taxon>
        <taxon>Ecdysozoa</taxon>
        <taxon>Arthropoda</taxon>
        <taxon>Chelicerata</taxon>
        <taxon>Arachnida</taxon>
        <taxon>Araneae</taxon>
        <taxon>Araneomorphae</taxon>
        <taxon>Entelegynae</taxon>
        <taxon>Araneoidea</taxon>
        <taxon>Araneidae</taxon>
        <taxon>Caerostris</taxon>
    </lineage>
</organism>
<dbReference type="Proteomes" id="UP001054945">
    <property type="component" value="Unassembled WGS sequence"/>
</dbReference>
<keyword evidence="2" id="KW-1185">Reference proteome</keyword>
<comment type="caution">
    <text evidence="1">The sequence shown here is derived from an EMBL/GenBank/DDBJ whole genome shotgun (WGS) entry which is preliminary data.</text>
</comment>
<dbReference type="AlphaFoldDB" id="A0AAV4TYZ6"/>